<keyword evidence="3" id="KW-1185">Reference proteome</keyword>
<protein>
    <submittedName>
        <fullName evidence="2">Uncharacterized protein</fullName>
    </submittedName>
</protein>
<evidence type="ECO:0000313" key="3">
    <source>
        <dbReference type="Proteomes" id="UP000013827"/>
    </source>
</evidence>
<dbReference type="Proteomes" id="UP000013827">
    <property type="component" value="Unassembled WGS sequence"/>
</dbReference>
<dbReference type="AlphaFoldDB" id="A0A0D3J859"/>
<dbReference type="EnsemblProtists" id="EOD19694">
    <property type="protein sequence ID" value="EOD19694"/>
    <property type="gene ID" value="EMIHUDRAFT_117914"/>
</dbReference>
<dbReference type="RefSeq" id="XP_005772123.1">
    <property type="nucleotide sequence ID" value="XM_005772066.1"/>
</dbReference>
<organism evidence="2 3">
    <name type="scientific">Emiliania huxleyi (strain CCMP1516)</name>
    <dbReference type="NCBI Taxonomy" id="280463"/>
    <lineage>
        <taxon>Eukaryota</taxon>
        <taxon>Haptista</taxon>
        <taxon>Haptophyta</taxon>
        <taxon>Prymnesiophyceae</taxon>
        <taxon>Isochrysidales</taxon>
        <taxon>Noelaerhabdaceae</taxon>
        <taxon>Emiliania</taxon>
    </lineage>
</organism>
<feature type="compositionally biased region" description="Acidic residues" evidence="1">
    <location>
        <begin position="186"/>
        <end position="195"/>
    </location>
</feature>
<proteinExistence type="predicted"/>
<name>A0A0D3J859_EMIH1</name>
<dbReference type="HOGENOM" id="CLU_048820_0_0_1"/>
<reference evidence="2" key="2">
    <citation type="submission" date="2024-10" db="UniProtKB">
        <authorList>
            <consortium name="EnsemblProtists"/>
        </authorList>
    </citation>
    <scope>IDENTIFICATION</scope>
</reference>
<accession>A0A0D3J859</accession>
<dbReference type="KEGG" id="ehx:EMIHUDRAFT_117914"/>
<evidence type="ECO:0000256" key="1">
    <source>
        <dbReference type="SAM" id="MobiDB-lite"/>
    </source>
</evidence>
<evidence type="ECO:0000313" key="2">
    <source>
        <dbReference type="EnsemblProtists" id="EOD19694"/>
    </source>
</evidence>
<dbReference type="PaxDb" id="2903-EOD19694"/>
<dbReference type="GeneID" id="17265239"/>
<sequence>MLLRRLRRAVKAAGLTAGAAVAAIALLEERRRRKLALPGLISTHCVAEAGSGEAAAAALDEHGCCVIRNALPAQLSEPEADELPALMLSRLARAADAIDPKTAALAAATAAAALLPAVHVGDGHLSRNRAAVGAVFAERMTLSRLQAQPPSALGCTQAAAALQPLMVREGDQADAALVLDLFRSDEDEGEEEAQDGESATAALPGYNASGPRAALSHSWAALLHAPSAAWAAAAAAAATGAALAAADVVVAAAASGPKPADKEQLMRRFSAETEGVARAWEERRRIAEGARSSSVVVLLPLTSGSAVIEVLPAPGLLEPAVLHLPAGAALMLDGSVRWRLVDVEAEEAAAAAPSTPRGGVARTFSSRGLADDLSRCLVAFEYATPPLPRDDAAAPEGWDDRLASWRRLAQRALLEAALGAVAAAACAGLSSSVVVDLAGGRDRGDGGPEVTWY</sequence>
<reference evidence="3" key="1">
    <citation type="journal article" date="2013" name="Nature">
        <title>Pan genome of the phytoplankton Emiliania underpins its global distribution.</title>
        <authorList>
            <person name="Read B.A."/>
            <person name="Kegel J."/>
            <person name="Klute M.J."/>
            <person name="Kuo A."/>
            <person name="Lefebvre S.C."/>
            <person name="Maumus F."/>
            <person name="Mayer C."/>
            <person name="Miller J."/>
            <person name="Monier A."/>
            <person name="Salamov A."/>
            <person name="Young J."/>
            <person name="Aguilar M."/>
            <person name="Claverie J.M."/>
            <person name="Frickenhaus S."/>
            <person name="Gonzalez K."/>
            <person name="Herman E.K."/>
            <person name="Lin Y.C."/>
            <person name="Napier J."/>
            <person name="Ogata H."/>
            <person name="Sarno A.F."/>
            <person name="Shmutz J."/>
            <person name="Schroeder D."/>
            <person name="de Vargas C."/>
            <person name="Verret F."/>
            <person name="von Dassow P."/>
            <person name="Valentin K."/>
            <person name="Van de Peer Y."/>
            <person name="Wheeler G."/>
            <person name="Dacks J.B."/>
            <person name="Delwiche C.F."/>
            <person name="Dyhrman S.T."/>
            <person name="Glockner G."/>
            <person name="John U."/>
            <person name="Richards T."/>
            <person name="Worden A.Z."/>
            <person name="Zhang X."/>
            <person name="Grigoriev I.V."/>
            <person name="Allen A.E."/>
            <person name="Bidle K."/>
            <person name="Borodovsky M."/>
            <person name="Bowler C."/>
            <person name="Brownlee C."/>
            <person name="Cock J.M."/>
            <person name="Elias M."/>
            <person name="Gladyshev V.N."/>
            <person name="Groth M."/>
            <person name="Guda C."/>
            <person name="Hadaegh A."/>
            <person name="Iglesias-Rodriguez M.D."/>
            <person name="Jenkins J."/>
            <person name="Jones B.M."/>
            <person name="Lawson T."/>
            <person name="Leese F."/>
            <person name="Lindquist E."/>
            <person name="Lobanov A."/>
            <person name="Lomsadze A."/>
            <person name="Malik S.B."/>
            <person name="Marsh M.E."/>
            <person name="Mackinder L."/>
            <person name="Mock T."/>
            <person name="Mueller-Roeber B."/>
            <person name="Pagarete A."/>
            <person name="Parker M."/>
            <person name="Probert I."/>
            <person name="Quesneville H."/>
            <person name="Raines C."/>
            <person name="Rensing S.A."/>
            <person name="Riano-Pachon D.M."/>
            <person name="Richier S."/>
            <person name="Rokitta S."/>
            <person name="Shiraiwa Y."/>
            <person name="Soanes D.M."/>
            <person name="van der Giezen M."/>
            <person name="Wahlund T.M."/>
            <person name="Williams B."/>
            <person name="Wilson W."/>
            <person name="Wolfe G."/>
            <person name="Wurch L.L."/>
        </authorList>
    </citation>
    <scope>NUCLEOTIDE SEQUENCE</scope>
</reference>
<feature type="region of interest" description="Disordered" evidence="1">
    <location>
        <begin position="186"/>
        <end position="205"/>
    </location>
</feature>